<dbReference type="EMBL" id="VIGC01000028">
    <property type="protein sequence ID" value="TQE94059.1"/>
    <property type="molecule type" value="Genomic_DNA"/>
</dbReference>
<dbReference type="InterPro" id="IPR052018">
    <property type="entry name" value="PHP_domain"/>
</dbReference>
<dbReference type="Proteomes" id="UP000317371">
    <property type="component" value="Unassembled WGS sequence"/>
</dbReference>
<dbReference type="SUPFAM" id="SSF89550">
    <property type="entry name" value="PHP domain-like"/>
    <property type="match status" value="1"/>
</dbReference>
<gene>
    <name evidence="1" type="ORF">FKZ61_18380</name>
</gene>
<comment type="caution">
    <text evidence="1">The sequence shown here is derived from an EMBL/GenBank/DDBJ whole genome shotgun (WGS) entry which is preliminary data.</text>
</comment>
<keyword evidence="2" id="KW-1185">Reference proteome</keyword>
<accession>A0A540VBB4</accession>
<evidence type="ECO:0000313" key="1">
    <source>
        <dbReference type="EMBL" id="TQE94059.1"/>
    </source>
</evidence>
<protein>
    <recommendedName>
        <fullName evidence="3">Polymerase/histidinol phosphatase N-terminal domain-containing protein</fullName>
    </recommendedName>
</protein>
<proteinExistence type="predicted"/>
<dbReference type="RefSeq" id="WP_141611626.1">
    <property type="nucleotide sequence ID" value="NZ_VIGC02000028.1"/>
</dbReference>
<dbReference type="GO" id="GO:0035312">
    <property type="term" value="F:5'-3' DNA exonuclease activity"/>
    <property type="evidence" value="ECO:0007669"/>
    <property type="project" value="TreeGrafter"/>
</dbReference>
<dbReference type="InterPro" id="IPR016195">
    <property type="entry name" value="Pol/histidinol_Pase-like"/>
</dbReference>
<dbReference type="InParanoid" id="A0A540VBB4"/>
<name>A0A540VBB4_9CHLR</name>
<dbReference type="PANTHER" id="PTHR42924">
    <property type="entry name" value="EXONUCLEASE"/>
    <property type="match status" value="1"/>
</dbReference>
<sequence length="372" mass="42283">MWHEYHGNIHLHTTHSDGTGTFDEVIDAARAAGLDFVYATDHNVLVRSQEEGYRRGVLTLVGQEVHDVHRVPQRNHLLCLGVRQDVSHLAPSPQSLIDGVRRQDGLSFLAHPVEEYTALMPQHYSWEDWNVSGYTGVEIWNYMCGFRGFITSRLRALLVALFPHRFTVGPVPDMLRKWDELTQSRAVVAIGGTDAHAWRFRMGPLERCFLPYLHCLRALNTHILAERPFLGANGELDASAEPVQHDHQLLLSALQAGHCWVGYDLVAPSRGFRFQAWQLPDGELPPANGAPHAIMGDTLEVPTPGRRTCFRVQVPRLAEIRLLRNGRTVARQVGRELFHQDPAPGVYRVEVWLERWGKSRGWIFSNPIYVRR</sequence>
<dbReference type="GO" id="GO:0004534">
    <property type="term" value="F:5'-3' RNA exonuclease activity"/>
    <property type="evidence" value="ECO:0007669"/>
    <property type="project" value="TreeGrafter"/>
</dbReference>
<dbReference type="AlphaFoldDB" id="A0A540VBB4"/>
<evidence type="ECO:0000313" key="2">
    <source>
        <dbReference type="Proteomes" id="UP000317371"/>
    </source>
</evidence>
<dbReference type="Gene3D" id="3.20.20.140">
    <property type="entry name" value="Metal-dependent hydrolases"/>
    <property type="match status" value="1"/>
</dbReference>
<dbReference type="PANTHER" id="PTHR42924:SF3">
    <property type="entry name" value="POLYMERASE_HISTIDINOL PHOSPHATASE N-TERMINAL DOMAIN-CONTAINING PROTEIN"/>
    <property type="match status" value="1"/>
</dbReference>
<reference evidence="1 2" key="1">
    <citation type="submission" date="2019-06" db="EMBL/GenBank/DDBJ databases">
        <title>Genome sequence of Litorilinea aerophila BAA-2444.</title>
        <authorList>
            <person name="Maclea K.S."/>
            <person name="Maurais E.G."/>
            <person name="Iannazzi L.C."/>
        </authorList>
    </citation>
    <scope>NUCLEOTIDE SEQUENCE [LARGE SCALE GENOMIC DNA]</scope>
    <source>
        <strain evidence="1 2">ATCC BAA-2444</strain>
    </source>
</reference>
<dbReference type="OrthoDB" id="9801679at2"/>
<dbReference type="NCBIfam" id="NF038032">
    <property type="entry name" value="CehA_McbA_metalo"/>
    <property type="match status" value="1"/>
</dbReference>
<evidence type="ECO:0008006" key="3">
    <source>
        <dbReference type="Google" id="ProtNLM"/>
    </source>
</evidence>
<organism evidence="1 2">
    <name type="scientific">Litorilinea aerophila</name>
    <dbReference type="NCBI Taxonomy" id="1204385"/>
    <lineage>
        <taxon>Bacteria</taxon>
        <taxon>Bacillati</taxon>
        <taxon>Chloroflexota</taxon>
        <taxon>Caldilineae</taxon>
        <taxon>Caldilineales</taxon>
        <taxon>Caldilineaceae</taxon>
        <taxon>Litorilinea</taxon>
    </lineage>
</organism>